<reference evidence="4" key="1">
    <citation type="journal article" date="2020" name="Microbiol. Resour. Announc.">
        <title>Draft Genome Sequences of Thiorhodococcus mannitoliphagus and Thiorhodococcus minor, Purple Sulfur Photosynthetic Bacteria in the Gammaproteobacterial Family Chromatiaceae.</title>
        <authorList>
            <person name="Aviles F.A."/>
            <person name="Meyer T.E."/>
            <person name="Kyndt J.A."/>
        </authorList>
    </citation>
    <scope>NUCLEOTIDE SEQUENCE [LARGE SCALE GENOMIC DNA]</scope>
    <source>
        <strain evidence="4">DSM 18266</strain>
    </source>
</reference>
<proteinExistence type="predicted"/>
<dbReference type="InterPro" id="IPR018711">
    <property type="entry name" value="NAGPA"/>
</dbReference>
<feature type="chain" id="PRO_5027011706" evidence="1">
    <location>
        <begin position="22"/>
        <end position="264"/>
    </location>
</feature>
<dbReference type="PANTHER" id="PTHR40446:SF2">
    <property type="entry name" value="N-ACETYLGLUCOSAMINE-1-PHOSPHODIESTER ALPHA-N-ACETYLGLUCOSAMINIDASE"/>
    <property type="match status" value="1"/>
</dbReference>
<evidence type="ECO:0000313" key="4">
    <source>
        <dbReference type="Proteomes" id="UP000471640"/>
    </source>
</evidence>
<evidence type="ECO:0000313" key="3">
    <source>
        <dbReference type="EMBL" id="NEX22963.1"/>
    </source>
</evidence>
<keyword evidence="1" id="KW-0732">Signal</keyword>
<dbReference type="GO" id="GO:0016798">
    <property type="term" value="F:hydrolase activity, acting on glycosyl bonds"/>
    <property type="evidence" value="ECO:0007669"/>
    <property type="project" value="UniProtKB-KW"/>
</dbReference>
<sequence length="264" mass="28568">MTLSRRLLPLTLLLCATTVFADVWRPARQSTAEDEGRELYYAKRTAVRRSDGEALTAHLAFFTSPSYRLKVLDLGAGKEPKSASLSEALRAQGCVAGVNGGFFHPDWQPLGMVVSDEGRINAFARAKLLSGVVHSDARGTHIMRRGQFRDHSDITALLQTGPYLVEAGRSVRGLSTAKPSRRTFVATDWRGHWALGATPNSVTLAELAEALASDGALTGWPVNRAINLDGGSSTGFFFDGDSGQPPVLLKPWKPVRNLLGIAKR</sequence>
<protein>
    <submittedName>
        <fullName evidence="3">Phosphodiester glycosidase family protein</fullName>
    </submittedName>
</protein>
<keyword evidence="3" id="KW-0378">Hydrolase</keyword>
<dbReference type="Proteomes" id="UP000471640">
    <property type="component" value="Unassembled WGS sequence"/>
</dbReference>
<accession>A0A6P1E150</accession>
<dbReference type="AlphaFoldDB" id="A0A6P1E150"/>
<dbReference type="Pfam" id="PF09992">
    <property type="entry name" value="NAGPA"/>
    <property type="match status" value="1"/>
</dbReference>
<name>A0A6P1E150_9GAMM</name>
<gene>
    <name evidence="3" type="ORF">G3480_22125</name>
</gene>
<keyword evidence="3" id="KW-0326">Glycosidase</keyword>
<feature type="domain" description="Phosphodiester glycosidase" evidence="2">
    <location>
        <begin position="93"/>
        <end position="261"/>
    </location>
</feature>
<evidence type="ECO:0000259" key="2">
    <source>
        <dbReference type="Pfam" id="PF09992"/>
    </source>
</evidence>
<comment type="caution">
    <text evidence="3">The sequence shown here is derived from an EMBL/GenBank/DDBJ whole genome shotgun (WGS) entry which is preliminary data.</text>
</comment>
<feature type="signal peptide" evidence="1">
    <location>
        <begin position="1"/>
        <end position="21"/>
    </location>
</feature>
<dbReference type="EMBL" id="JAAIJR010000142">
    <property type="protein sequence ID" value="NEX22963.1"/>
    <property type="molecule type" value="Genomic_DNA"/>
</dbReference>
<reference evidence="3 4" key="2">
    <citation type="submission" date="2020-02" db="EMBL/GenBank/DDBJ databases">
        <title>Genome sequences of Thiorhodococcus mannitoliphagus and Thiorhodococcus minor, purple sulfur photosynthetic bacteria in the gammaproteobacterial family, Chromatiaceae.</title>
        <authorList>
            <person name="Aviles F.A."/>
            <person name="Meyer T.E."/>
            <person name="Kyndt J.A."/>
        </authorList>
    </citation>
    <scope>NUCLEOTIDE SEQUENCE [LARGE SCALE GENOMIC DNA]</scope>
    <source>
        <strain evidence="3 4">DSM 18266</strain>
    </source>
</reference>
<keyword evidence="4" id="KW-1185">Reference proteome</keyword>
<dbReference type="PANTHER" id="PTHR40446">
    <property type="entry name" value="N-ACETYLGLUCOSAMINE-1-PHOSPHODIESTER ALPHA-N-ACETYLGLUCOSAMINIDASE"/>
    <property type="match status" value="1"/>
</dbReference>
<evidence type="ECO:0000256" key="1">
    <source>
        <dbReference type="SAM" id="SignalP"/>
    </source>
</evidence>
<organism evidence="3 4">
    <name type="scientific">Thiorhodococcus mannitoliphagus</name>
    <dbReference type="NCBI Taxonomy" id="329406"/>
    <lineage>
        <taxon>Bacteria</taxon>
        <taxon>Pseudomonadati</taxon>
        <taxon>Pseudomonadota</taxon>
        <taxon>Gammaproteobacteria</taxon>
        <taxon>Chromatiales</taxon>
        <taxon>Chromatiaceae</taxon>
        <taxon>Thiorhodococcus</taxon>
    </lineage>
</organism>